<dbReference type="Gene3D" id="3.40.50.300">
    <property type="entry name" value="P-loop containing nucleotide triphosphate hydrolases"/>
    <property type="match status" value="1"/>
</dbReference>
<feature type="transmembrane region" description="Helical" evidence="7">
    <location>
        <begin position="161"/>
        <end position="182"/>
    </location>
</feature>
<comment type="subcellular location">
    <subcellularLocation>
        <location evidence="1">Cell membrane</location>
        <topology evidence="1">Multi-pass membrane protein</topology>
    </subcellularLocation>
</comment>
<keyword evidence="2 7" id="KW-0812">Transmembrane</keyword>
<dbReference type="PROSITE" id="PS50929">
    <property type="entry name" value="ABC_TM1F"/>
    <property type="match status" value="1"/>
</dbReference>
<evidence type="ECO:0000256" key="7">
    <source>
        <dbReference type="SAM" id="Phobius"/>
    </source>
</evidence>
<comment type="caution">
    <text evidence="10">The sequence shown here is derived from an EMBL/GenBank/DDBJ whole genome shotgun (WGS) entry which is preliminary data.</text>
</comment>
<dbReference type="PROSITE" id="PS00211">
    <property type="entry name" value="ABC_TRANSPORTER_1"/>
    <property type="match status" value="1"/>
</dbReference>
<feature type="transmembrane region" description="Helical" evidence="7">
    <location>
        <begin position="21"/>
        <end position="41"/>
    </location>
</feature>
<dbReference type="InterPro" id="IPR039421">
    <property type="entry name" value="Type_1_exporter"/>
</dbReference>
<feature type="domain" description="ABC transmembrane type-1" evidence="9">
    <location>
        <begin position="24"/>
        <end position="287"/>
    </location>
</feature>
<dbReference type="InterPro" id="IPR011527">
    <property type="entry name" value="ABC1_TM_dom"/>
</dbReference>
<dbReference type="Proteomes" id="UP000287908">
    <property type="component" value="Unassembled WGS sequence"/>
</dbReference>
<dbReference type="InterPro" id="IPR017871">
    <property type="entry name" value="ABC_transporter-like_CS"/>
</dbReference>
<keyword evidence="5 7" id="KW-1133">Transmembrane helix</keyword>
<dbReference type="GO" id="GO:0016887">
    <property type="term" value="F:ATP hydrolysis activity"/>
    <property type="evidence" value="ECO:0007669"/>
    <property type="project" value="InterPro"/>
</dbReference>
<dbReference type="GO" id="GO:0034040">
    <property type="term" value="F:ATPase-coupled lipid transmembrane transporter activity"/>
    <property type="evidence" value="ECO:0007669"/>
    <property type="project" value="TreeGrafter"/>
</dbReference>
<dbReference type="PANTHER" id="PTHR24221:SF653">
    <property type="entry name" value="TRANSPORT ATP-BINDING PROTEIN CYDC"/>
    <property type="match status" value="1"/>
</dbReference>
<gene>
    <name evidence="10" type="ORF">CWI81_09705</name>
</gene>
<dbReference type="SUPFAM" id="SSF90123">
    <property type="entry name" value="ABC transporter transmembrane region"/>
    <property type="match status" value="1"/>
</dbReference>
<dbReference type="Gene3D" id="1.20.1560.10">
    <property type="entry name" value="ABC transporter type 1, transmembrane domain"/>
    <property type="match status" value="1"/>
</dbReference>
<evidence type="ECO:0000259" key="9">
    <source>
        <dbReference type="PROSITE" id="PS50929"/>
    </source>
</evidence>
<protein>
    <recommendedName>
        <fullName evidence="12">Thiol reductant ABC exporter subunit CydC</fullName>
    </recommendedName>
</protein>
<sequence length="544" mass="61092">MTRTDWRLLKPWLKQLNNYRLQLLLGVTLALVTALFGIGLLSLSGWFITAAALYVGFDIYTPGAGIRFFAIGRTLSRYLERLLNHDLVLKLQARWRVALYRLLQTTPLEKNLNFRVSDTVQQLTRNLDAMDNLLIRLLMPVIVFTLASALLLVLWSLYSPWLSLLLLLGALLIAGSCAWLAFKSRSLAVKSLVTQQRLRSGAMNLADSAAELIAWSGFNQQSASLLNNARSLENLEVKGWRYQQLAQWVTELITQLVLLLVFFVTLTQIEQQHIGAAEVIMLVLSVLAWQELAAELPGQWLNYGKTLAAARQLLNPAVTGTAPSHHAKQQQQLSIPIMVELKDISIWREQRLLLQHLHVTFEAGRVHWIEGASGKGKSTLAEVLMGMLPAQQWRGQVITQPRVNLPEVTAYLTQETEILDGSIKENLNPGRQPIADQRYWQVLRCVNLSEKVRALPAGLSTLIGPRGIQLSGGQLRRLALARVLLQDKPVMILDEPFAGIERSLVEKILERMVSEFSDKTWIIISHLSVQAIQPEIPIGVHLKL</sequence>
<feature type="transmembrane region" description="Helical" evidence="7">
    <location>
        <begin position="47"/>
        <end position="70"/>
    </location>
</feature>
<evidence type="ECO:0000313" key="10">
    <source>
        <dbReference type="EMBL" id="RUO75246.1"/>
    </source>
</evidence>
<keyword evidence="11" id="KW-1185">Reference proteome</keyword>
<dbReference type="OrthoDB" id="9802264at2"/>
<feature type="transmembrane region" description="Helical" evidence="7">
    <location>
        <begin position="248"/>
        <end position="266"/>
    </location>
</feature>
<organism evidence="10 11">
    <name type="scientific">Idiomarina seosinensis</name>
    <dbReference type="NCBI Taxonomy" id="281739"/>
    <lineage>
        <taxon>Bacteria</taxon>
        <taxon>Pseudomonadati</taxon>
        <taxon>Pseudomonadota</taxon>
        <taxon>Gammaproteobacteria</taxon>
        <taxon>Alteromonadales</taxon>
        <taxon>Idiomarinaceae</taxon>
        <taxon>Idiomarina</taxon>
    </lineage>
</organism>
<proteinExistence type="predicted"/>
<dbReference type="AlphaFoldDB" id="A0A432ZBB5"/>
<keyword evidence="6 7" id="KW-0472">Membrane</keyword>
<accession>A0A432ZBB5</accession>
<dbReference type="Pfam" id="PF00005">
    <property type="entry name" value="ABC_tran"/>
    <property type="match status" value="1"/>
</dbReference>
<evidence type="ECO:0000313" key="11">
    <source>
        <dbReference type="Proteomes" id="UP000287908"/>
    </source>
</evidence>
<name>A0A432ZBB5_9GAMM</name>
<dbReference type="GO" id="GO:0005886">
    <property type="term" value="C:plasma membrane"/>
    <property type="evidence" value="ECO:0007669"/>
    <property type="project" value="UniProtKB-SubCell"/>
</dbReference>
<dbReference type="PROSITE" id="PS50893">
    <property type="entry name" value="ABC_TRANSPORTER_2"/>
    <property type="match status" value="1"/>
</dbReference>
<evidence type="ECO:0000256" key="2">
    <source>
        <dbReference type="ARBA" id="ARBA00022692"/>
    </source>
</evidence>
<dbReference type="PANTHER" id="PTHR24221">
    <property type="entry name" value="ATP-BINDING CASSETTE SUB-FAMILY B"/>
    <property type="match status" value="1"/>
</dbReference>
<keyword evidence="4" id="KW-0067">ATP-binding</keyword>
<dbReference type="InterPro" id="IPR003439">
    <property type="entry name" value="ABC_transporter-like_ATP-bd"/>
</dbReference>
<dbReference type="GO" id="GO:0140359">
    <property type="term" value="F:ABC-type transporter activity"/>
    <property type="evidence" value="ECO:0007669"/>
    <property type="project" value="InterPro"/>
</dbReference>
<dbReference type="InterPro" id="IPR027417">
    <property type="entry name" value="P-loop_NTPase"/>
</dbReference>
<dbReference type="GO" id="GO:0005524">
    <property type="term" value="F:ATP binding"/>
    <property type="evidence" value="ECO:0007669"/>
    <property type="project" value="UniProtKB-KW"/>
</dbReference>
<evidence type="ECO:0000256" key="5">
    <source>
        <dbReference type="ARBA" id="ARBA00022989"/>
    </source>
</evidence>
<dbReference type="SUPFAM" id="SSF52540">
    <property type="entry name" value="P-loop containing nucleoside triphosphate hydrolases"/>
    <property type="match status" value="1"/>
</dbReference>
<evidence type="ECO:0000256" key="4">
    <source>
        <dbReference type="ARBA" id="ARBA00022840"/>
    </source>
</evidence>
<feature type="domain" description="ABC transporter" evidence="8">
    <location>
        <begin position="339"/>
        <end position="542"/>
    </location>
</feature>
<keyword evidence="3" id="KW-0547">Nucleotide-binding</keyword>
<evidence type="ECO:0000256" key="6">
    <source>
        <dbReference type="ARBA" id="ARBA00023136"/>
    </source>
</evidence>
<evidence type="ECO:0000259" key="8">
    <source>
        <dbReference type="PROSITE" id="PS50893"/>
    </source>
</evidence>
<evidence type="ECO:0000256" key="1">
    <source>
        <dbReference type="ARBA" id="ARBA00004651"/>
    </source>
</evidence>
<reference evidence="10 11" key="1">
    <citation type="journal article" date="2011" name="Front. Microbiol.">
        <title>Genomic signatures of strain selection and enhancement in Bacillus atrophaeus var. globigii, a historical biowarfare simulant.</title>
        <authorList>
            <person name="Gibbons H.S."/>
            <person name="Broomall S.M."/>
            <person name="McNew L.A."/>
            <person name="Daligault H."/>
            <person name="Chapman C."/>
            <person name="Bruce D."/>
            <person name="Karavis M."/>
            <person name="Krepps M."/>
            <person name="McGregor P.A."/>
            <person name="Hong C."/>
            <person name="Park K.H."/>
            <person name="Akmal A."/>
            <person name="Feldman A."/>
            <person name="Lin J.S."/>
            <person name="Chang W.E."/>
            <person name="Higgs B.W."/>
            <person name="Demirev P."/>
            <person name="Lindquist J."/>
            <person name="Liem A."/>
            <person name="Fochler E."/>
            <person name="Read T.D."/>
            <person name="Tapia R."/>
            <person name="Johnson S."/>
            <person name="Bishop-Lilly K.A."/>
            <person name="Detter C."/>
            <person name="Han C."/>
            <person name="Sozhamannan S."/>
            <person name="Rosenzweig C.N."/>
            <person name="Skowronski E.W."/>
        </authorList>
    </citation>
    <scope>NUCLEOTIDE SEQUENCE [LARGE SCALE GENOMIC DNA]</scope>
    <source>
        <strain evidence="10 11">CL-SP19</strain>
    </source>
</reference>
<evidence type="ECO:0000256" key="3">
    <source>
        <dbReference type="ARBA" id="ARBA00022741"/>
    </source>
</evidence>
<evidence type="ECO:0008006" key="12">
    <source>
        <dbReference type="Google" id="ProtNLM"/>
    </source>
</evidence>
<feature type="transmembrane region" description="Helical" evidence="7">
    <location>
        <begin position="133"/>
        <end position="155"/>
    </location>
</feature>
<dbReference type="RefSeq" id="WP_126785118.1">
    <property type="nucleotide sequence ID" value="NZ_PIQF01000003.1"/>
</dbReference>
<dbReference type="InterPro" id="IPR036640">
    <property type="entry name" value="ABC1_TM_sf"/>
</dbReference>
<dbReference type="EMBL" id="PIQF01000003">
    <property type="protein sequence ID" value="RUO75246.1"/>
    <property type="molecule type" value="Genomic_DNA"/>
</dbReference>